<proteinExistence type="predicted"/>
<evidence type="ECO:0000256" key="1">
    <source>
        <dbReference type="SAM" id="MobiDB-lite"/>
    </source>
</evidence>
<dbReference type="InterPro" id="IPR036875">
    <property type="entry name" value="Znf_CCHC_sf"/>
</dbReference>
<dbReference type="GO" id="GO:0003676">
    <property type="term" value="F:nucleic acid binding"/>
    <property type="evidence" value="ECO:0007669"/>
    <property type="project" value="InterPro"/>
</dbReference>
<dbReference type="EMBL" id="JAINUF010000003">
    <property type="protein sequence ID" value="KAJ8369630.1"/>
    <property type="molecule type" value="Genomic_DNA"/>
</dbReference>
<evidence type="ECO:0000313" key="2">
    <source>
        <dbReference type="EMBL" id="KAJ8369630.1"/>
    </source>
</evidence>
<accession>A0A9Q1J4V7</accession>
<feature type="region of interest" description="Disordered" evidence="1">
    <location>
        <begin position="71"/>
        <end position="92"/>
    </location>
</feature>
<name>A0A9Q1J4V7_SYNKA</name>
<keyword evidence="3" id="KW-1185">Reference proteome</keyword>
<evidence type="ECO:0008006" key="4">
    <source>
        <dbReference type="Google" id="ProtNLM"/>
    </source>
</evidence>
<dbReference type="Proteomes" id="UP001152622">
    <property type="component" value="Chromosome 3"/>
</dbReference>
<gene>
    <name evidence="2" type="ORF">SKAU_G00096580</name>
</gene>
<sequence>MAEIRENVRASLLNAPWLSSSSRHSSPPSAPEWYRSSHFSQNGLSEEIKDKLTSREDKLDAFIDTAIRVDNRLRERQRERHASPSPLPEHRAALVTPSPEHFQAFLSHSTAATEKTMQVGSTELPHSERDRRMRERHYLYCGNPGHFHSSCPELLGKAKLHPGRG</sequence>
<dbReference type="GO" id="GO:0008270">
    <property type="term" value="F:zinc ion binding"/>
    <property type="evidence" value="ECO:0007669"/>
    <property type="project" value="InterPro"/>
</dbReference>
<organism evidence="2 3">
    <name type="scientific">Synaphobranchus kaupii</name>
    <name type="common">Kaup's arrowtooth eel</name>
    <dbReference type="NCBI Taxonomy" id="118154"/>
    <lineage>
        <taxon>Eukaryota</taxon>
        <taxon>Metazoa</taxon>
        <taxon>Chordata</taxon>
        <taxon>Craniata</taxon>
        <taxon>Vertebrata</taxon>
        <taxon>Euteleostomi</taxon>
        <taxon>Actinopterygii</taxon>
        <taxon>Neopterygii</taxon>
        <taxon>Teleostei</taxon>
        <taxon>Anguilliformes</taxon>
        <taxon>Synaphobranchidae</taxon>
        <taxon>Synaphobranchus</taxon>
    </lineage>
</organism>
<reference evidence="2" key="1">
    <citation type="journal article" date="2023" name="Science">
        <title>Genome structures resolve the early diversification of teleost fishes.</title>
        <authorList>
            <person name="Parey E."/>
            <person name="Louis A."/>
            <person name="Montfort J."/>
            <person name="Bouchez O."/>
            <person name="Roques C."/>
            <person name="Iampietro C."/>
            <person name="Lluch J."/>
            <person name="Castinel A."/>
            <person name="Donnadieu C."/>
            <person name="Desvignes T."/>
            <person name="Floi Bucao C."/>
            <person name="Jouanno E."/>
            <person name="Wen M."/>
            <person name="Mejri S."/>
            <person name="Dirks R."/>
            <person name="Jansen H."/>
            <person name="Henkel C."/>
            <person name="Chen W.J."/>
            <person name="Zahm M."/>
            <person name="Cabau C."/>
            <person name="Klopp C."/>
            <person name="Thompson A.W."/>
            <person name="Robinson-Rechavi M."/>
            <person name="Braasch I."/>
            <person name="Lecointre G."/>
            <person name="Bobe J."/>
            <person name="Postlethwait J.H."/>
            <person name="Berthelot C."/>
            <person name="Roest Crollius H."/>
            <person name="Guiguen Y."/>
        </authorList>
    </citation>
    <scope>NUCLEOTIDE SEQUENCE</scope>
    <source>
        <strain evidence="2">WJC10195</strain>
    </source>
</reference>
<feature type="region of interest" description="Disordered" evidence="1">
    <location>
        <begin position="16"/>
        <end position="40"/>
    </location>
</feature>
<dbReference type="SUPFAM" id="SSF57756">
    <property type="entry name" value="Retrovirus zinc finger-like domains"/>
    <property type="match status" value="1"/>
</dbReference>
<dbReference type="AlphaFoldDB" id="A0A9Q1J4V7"/>
<comment type="caution">
    <text evidence="2">The sequence shown here is derived from an EMBL/GenBank/DDBJ whole genome shotgun (WGS) entry which is preliminary data.</text>
</comment>
<protein>
    <recommendedName>
        <fullName evidence="4">CCHC-type domain-containing protein</fullName>
    </recommendedName>
</protein>
<evidence type="ECO:0000313" key="3">
    <source>
        <dbReference type="Proteomes" id="UP001152622"/>
    </source>
</evidence>